<evidence type="ECO:0000259" key="4">
    <source>
        <dbReference type="Pfam" id="PF03389"/>
    </source>
</evidence>
<dbReference type="OrthoDB" id="1826980at2"/>
<keyword evidence="6" id="KW-1185">Reference proteome</keyword>
<evidence type="ECO:0000256" key="2">
    <source>
        <dbReference type="ARBA" id="ARBA00022971"/>
    </source>
</evidence>
<feature type="domain" description="MobA/MobL protein" evidence="4">
    <location>
        <begin position="65"/>
        <end position="274"/>
    </location>
</feature>
<dbReference type="STRING" id="394264.SAMN04488040_0240"/>
<dbReference type="AlphaFoldDB" id="A0A1I6PM75"/>
<feature type="compositionally biased region" description="Polar residues" evidence="3">
    <location>
        <begin position="417"/>
        <end position="426"/>
    </location>
</feature>
<comment type="similarity">
    <text evidence="1">Belongs to the MobA/MobL family.</text>
</comment>
<accession>A0A1I6PM75</accession>
<evidence type="ECO:0000256" key="1">
    <source>
        <dbReference type="ARBA" id="ARBA00010873"/>
    </source>
</evidence>
<feature type="compositionally biased region" description="Basic and acidic residues" evidence="3">
    <location>
        <begin position="403"/>
        <end position="416"/>
    </location>
</feature>
<evidence type="ECO:0000256" key="3">
    <source>
        <dbReference type="SAM" id="MobiDB-lite"/>
    </source>
</evidence>
<organism evidence="5 6">
    <name type="scientific">Sulfitobacter marinus</name>
    <dbReference type="NCBI Taxonomy" id="394264"/>
    <lineage>
        <taxon>Bacteria</taxon>
        <taxon>Pseudomonadati</taxon>
        <taxon>Pseudomonadota</taxon>
        <taxon>Alphaproteobacteria</taxon>
        <taxon>Rhodobacterales</taxon>
        <taxon>Roseobacteraceae</taxon>
        <taxon>Sulfitobacter</taxon>
    </lineage>
</organism>
<proteinExistence type="inferred from homology"/>
<dbReference type="Proteomes" id="UP000199239">
    <property type="component" value="Unassembled WGS sequence"/>
</dbReference>
<reference evidence="6" key="1">
    <citation type="submission" date="2016-10" db="EMBL/GenBank/DDBJ databases">
        <authorList>
            <person name="Varghese N."/>
            <person name="Submissions S."/>
        </authorList>
    </citation>
    <scope>NUCLEOTIDE SEQUENCE [LARGE SCALE GENOMIC DNA]</scope>
    <source>
        <strain evidence="6">DSM 23422</strain>
    </source>
</reference>
<keyword evidence="2" id="KW-0184">Conjugation</keyword>
<dbReference type="Pfam" id="PF03389">
    <property type="entry name" value="MobA_MobL"/>
    <property type="match status" value="1"/>
</dbReference>
<evidence type="ECO:0000313" key="5">
    <source>
        <dbReference type="EMBL" id="SFS41302.1"/>
    </source>
</evidence>
<name>A0A1I6PM75_9RHOB</name>
<sequence>MRWVPINPKPKKAKGAVTQLRWSCRAPAAGFFSGADFGCGHQVLFMIHKASRLEIKIRNRSNCTSIVAAAAYCAGERYRCDRTGRLKNYQCRRDVVSVESIKMPHDPERIWNAADAVEKHPGARLAREFVISLPVDLPLDVQRKLVRGYCLWMHETHGVSSFASIHHPLSDGADKEILSDLRPQTEGRKKPIKVRKDERGNPLNQHVHILCPTRHWCDETGQFTKKLRDLDHIVKGPKFVQSVRDEWERRVNRLLIKHGINEKVDLRSYKKMAAAGDAPEGLMAQKKMGPKNAARGRQRELEVGEDSTYLGVDRAETQKHNANCWDSWLTLRALEREKGRLERAREHANQTEAARRMEASEAEAKIAATKTETARVAAIEAAPHLDALDPYAAAMAWAKGGRDETIDPASDRRMNPETETAATSGSGIPPNVEINKNAASRFARQRQRQRTRGA</sequence>
<dbReference type="InterPro" id="IPR005053">
    <property type="entry name" value="MobA_MobL"/>
</dbReference>
<feature type="compositionally biased region" description="Basic residues" evidence="3">
    <location>
        <begin position="443"/>
        <end position="454"/>
    </location>
</feature>
<gene>
    <name evidence="5" type="ORF">SAMN04488040_0240</name>
</gene>
<dbReference type="EMBL" id="FPAJ01000001">
    <property type="protein sequence ID" value="SFS41302.1"/>
    <property type="molecule type" value="Genomic_DNA"/>
</dbReference>
<dbReference type="Gene3D" id="3.30.930.30">
    <property type="match status" value="1"/>
</dbReference>
<evidence type="ECO:0000313" key="6">
    <source>
        <dbReference type="Proteomes" id="UP000199239"/>
    </source>
</evidence>
<protein>
    <submittedName>
        <fullName evidence="5">MobA/MobL family protein</fullName>
    </submittedName>
</protein>
<feature type="region of interest" description="Disordered" evidence="3">
    <location>
        <begin position="403"/>
        <end position="454"/>
    </location>
</feature>